<dbReference type="GeneID" id="87822089"/>
<dbReference type="InterPro" id="IPR046797">
    <property type="entry name" value="PDDEXK_12"/>
</dbReference>
<evidence type="ECO:0000256" key="1">
    <source>
        <dbReference type="SAM" id="MobiDB-lite"/>
    </source>
</evidence>
<organism evidence="3 4">
    <name type="scientific">Dichotomopilus funicola</name>
    <dbReference type="NCBI Taxonomy" id="1934379"/>
    <lineage>
        <taxon>Eukaryota</taxon>
        <taxon>Fungi</taxon>
        <taxon>Dikarya</taxon>
        <taxon>Ascomycota</taxon>
        <taxon>Pezizomycotina</taxon>
        <taxon>Sordariomycetes</taxon>
        <taxon>Sordariomycetidae</taxon>
        <taxon>Sordariales</taxon>
        <taxon>Chaetomiaceae</taxon>
        <taxon>Dichotomopilus</taxon>
    </lineage>
</organism>
<proteinExistence type="predicted"/>
<name>A0AAN6ZRY1_9PEZI</name>
<dbReference type="Proteomes" id="UP001302676">
    <property type="component" value="Unassembled WGS sequence"/>
</dbReference>
<gene>
    <name evidence="3" type="ORF">C8A04DRAFT_9428</name>
</gene>
<feature type="compositionally biased region" description="Polar residues" evidence="1">
    <location>
        <begin position="71"/>
        <end position="87"/>
    </location>
</feature>
<reference evidence="3" key="2">
    <citation type="submission" date="2023-05" db="EMBL/GenBank/DDBJ databases">
        <authorList>
            <consortium name="Lawrence Berkeley National Laboratory"/>
            <person name="Steindorff A."/>
            <person name="Hensen N."/>
            <person name="Bonometti L."/>
            <person name="Westerberg I."/>
            <person name="Brannstrom I.O."/>
            <person name="Guillou S."/>
            <person name="Cros-Aarteil S."/>
            <person name="Calhoun S."/>
            <person name="Haridas S."/>
            <person name="Kuo A."/>
            <person name="Mondo S."/>
            <person name="Pangilinan J."/>
            <person name="Riley R."/>
            <person name="Labutti K."/>
            <person name="Andreopoulos B."/>
            <person name="Lipzen A."/>
            <person name="Chen C."/>
            <person name="Yanf M."/>
            <person name="Daum C."/>
            <person name="Ng V."/>
            <person name="Clum A."/>
            <person name="Ohm R."/>
            <person name="Martin F."/>
            <person name="Silar P."/>
            <person name="Natvig D."/>
            <person name="Lalanne C."/>
            <person name="Gautier V."/>
            <person name="Ament-Velasquez S.L."/>
            <person name="Kruys A."/>
            <person name="Hutchinson M.I."/>
            <person name="Powell A.J."/>
            <person name="Barry K."/>
            <person name="Miller A.N."/>
            <person name="Grigoriev I.V."/>
            <person name="Debuchy R."/>
            <person name="Gladieux P."/>
            <person name="Thoren M.H."/>
            <person name="Johannesson H."/>
        </authorList>
    </citation>
    <scope>NUCLEOTIDE SEQUENCE</scope>
    <source>
        <strain evidence="3">CBS 141.50</strain>
    </source>
</reference>
<accession>A0AAN6ZRY1</accession>
<protein>
    <recommendedName>
        <fullName evidence="2">PD-(D/E)XK nuclease-like domain-containing protein</fullName>
    </recommendedName>
</protein>
<dbReference type="EMBL" id="MU853558">
    <property type="protein sequence ID" value="KAK4146931.1"/>
    <property type="molecule type" value="Genomic_DNA"/>
</dbReference>
<sequence length="413" mass="47105">MHSQPALNAAVEAWIGHIINAGDQTVTTPDGLDSPSNKRQRLDFRNDDLAALPRTDHRPHPGRDQTMREAISSNTADTNGTSRSGRSSPRKKEVALRHALDWPIARVNIAQLKSAPAVLESLAFDLKKITDGRQCLIPDMFYECMSANAGIFDQPRPEWFYTATEGQEELRAFHRQMQRICRNSLKCKDQMEYEPAWNDLVHCRVLEEALEGQDAVDFRNIRLCRTLEAFYDGDPMLRESEVDYGIFLQPEREGDRLSENLSDLAGEGIDLTHFTLSDFGPTPLAISIKTKTLQARPDEGSVQLANWVRAHFRQLAKVFERRGHDPYYRLPVLPIIYVYGNIWRVDFARRLERKTMIYEGICIGDTHTVYGCYQVCAAIRRLAIWVEEDFRGFWSSAVELPTLPNALWPAPSV</sequence>
<evidence type="ECO:0000313" key="3">
    <source>
        <dbReference type="EMBL" id="KAK4146931.1"/>
    </source>
</evidence>
<dbReference type="RefSeq" id="XP_062640302.1">
    <property type="nucleotide sequence ID" value="XM_062785476.1"/>
</dbReference>
<feature type="compositionally biased region" description="Basic and acidic residues" evidence="1">
    <location>
        <begin position="40"/>
        <end position="67"/>
    </location>
</feature>
<keyword evidence="4" id="KW-1185">Reference proteome</keyword>
<evidence type="ECO:0000313" key="4">
    <source>
        <dbReference type="Proteomes" id="UP001302676"/>
    </source>
</evidence>
<dbReference type="Pfam" id="PF20516">
    <property type="entry name" value="PDDEXK_12"/>
    <property type="match status" value="1"/>
</dbReference>
<reference evidence="3" key="1">
    <citation type="journal article" date="2023" name="Mol. Phylogenet. Evol.">
        <title>Genome-scale phylogeny and comparative genomics of the fungal order Sordariales.</title>
        <authorList>
            <person name="Hensen N."/>
            <person name="Bonometti L."/>
            <person name="Westerberg I."/>
            <person name="Brannstrom I.O."/>
            <person name="Guillou S."/>
            <person name="Cros-Aarteil S."/>
            <person name="Calhoun S."/>
            <person name="Haridas S."/>
            <person name="Kuo A."/>
            <person name="Mondo S."/>
            <person name="Pangilinan J."/>
            <person name="Riley R."/>
            <person name="LaButti K."/>
            <person name="Andreopoulos B."/>
            <person name="Lipzen A."/>
            <person name="Chen C."/>
            <person name="Yan M."/>
            <person name="Daum C."/>
            <person name="Ng V."/>
            <person name="Clum A."/>
            <person name="Steindorff A."/>
            <person name="Ohm R.A."/>
            <person name="Martin F."/>
            <person name="Silar P."/>
            <person name="Natvig D.O."/>
            <person name="Lalanne C."/>
            <person name="Gautier V."/>
            <person name="Ament-Velasquez S.L."/>
            <person name="Kruys A."/>
            <person name="Hutchinson M.I."/>
            <person name="Powell A.J."/>
            <person name="Barry K."/>
            <person name="Miller A.N."/>
            <person name="Grigoriev I.V."/>
            <person name="Debuchy R."/>
            <person name="Gladieux P."/>
            <person name="Hiltunen Thoren M."/>
            <person name="Johannesson H."/>
        </authorList>
    </citation>
    <scope>NUCLEOTIDE SEQUENCE</scope>
    <source>
        <strain evidence="3">CBS 141.50</strain>
    </source>
</reference>
<evidence type="ECO:0000259" key="2">
    <source>
        <dbReference type="Pfam" id="PF20516"/>
    </source>
</evidence>
<dbReference type="AlphaFoldDB" id="A0AAN6ZRY1"/>
<feature type="region of interest" description="Disordered" evidence="1">
    <location>
        <begin position="23"/>
        <end position="92"/>
    </location>
</feature>
<feature type="domain" description="PD-(D/E)XK nuclease-like" evidence="2">
    <location>
        <begin position="154"/>
        <end position="391"/>
    </location>
</feature>
<comment type="caution">
    <text evidence="3">The sequence shown here is derived from an EMBL/GenBank/DDBJ whole genome shotgun (WGS) entry which is preliminary data.</text>
</comment>